<dbReference type="SMR" id="A0A8I6XQN0"/>
<reference evidence="19" key="1">
    <citation type="journal article" date="2012" name="Nature">
        <title>A physical, genetic and functional sequence assembly of the barley genome.</title>
        <authorList>
            <consortium name="The International Barley Genome Sequencing Consortium"/>
            <person name="Mayer K.F."/>
            <person name="Waugh R."/>
            <person name="Brown J.W."/>
            <person name="Schulman A."/>
            <person name="Langridge P."/>
            <person name="Platzer M."/>
            <person name="Fincher G.B."/>
            <person name="Muehlbauer G.J."/>
            <person name="Sato K."/>
            <person name="Close T.J."/>
            <person name="Wise R.P."/>
            <person name="Stein N."/>
        </authorList>
    </citation>
    <scope>NUCLEOTIDE SEQUENCE [LARGE SCALE GENOMIC DNA]</scope>
    <source>
        <strain evidence="19">cv. Morex</strain>
    </source>
</reference>
<evidence type="ECO:0000256" key="12">
    <source>
        <dbReference type="ARBA" id="ARBA00047899"/>
    </source>
</evidence>
<keyword evidence="4" id="KW-0723">Serine/threonine-protein kinase</keyword>
<evidence type="ECO:0000256" key="16">
    <source>
        <dbReference type="SAM" id="Phobius"/>
    </source>
</evidence>
<organism evidence="18 19">
    <name type="scientific">Hordeum vulgare subsp. vulgare</name>
    <name type="common">Domesticated barley</name>
    <dbReference type="NCBI Taxonomy" id="112509"/>
    <lineage>
        <taxon>Eukaryota</taxon>
        <taxon>Viridiplantae</taxon>
        <taxon>Streptophyta</taxon>
        <taxon>Embryophyta</taxon>
        <taxon>Tracheophyta</taxon>
        <taxon>Spermatophyta</taxon>
        <taxon>Magnoliopsida</taxon>
        <taxon>Liliopsida</taxon>
        <taxon>Poales</taxon>
        <taxon>Poaceae</taxon>
        <taxon>BOP clade</taxon>
        <taxon>Pooideae</taxon>
        <taxon>Triticodae</taxon>
        <taxon>Triticeae</taxon>
        <taxon>Hordeinae</taxon>
        <taxon>Hordeum</taxon>
    </lineage>
</organism>
<keyword evidence="10 16" id="KW-1133">Transmembrane helix</keyword>
<feature type="region of interest" description="Disordered" evidence="15">
    <location>
        <begin position="264"/>
        <end position="284"/>
    </location>
</feature>
<dbReference type="PANTHER" id="PTHR47982">
    <property type="entry name" value="PROLINE-RICH RECEPTOR-LIKE PROTEIN KINASE PERK4"/>
    <property type="match status" value="1"/>
</dbReference>
<evidence type="ECO:0000256" key="1">
    <source>
        <dbReference type="ARBA" id="ARBA00004162"/>
    </source>
</evidence>
<keyword evidence="8" id="KW-0418">Kinase</keyword>
<evidence type="ECO:0000313" key="18">
    <source>
        <dbReference type="EnsemblPlants" id="HORVU.MOREX.r3.3HG0289020.1"/>
    </source>
</evidence>
<accession>A0A8I6XQN0</accession>
<feature type="domain" description="Protein kinase" evidence="17">
    <location>
        <begin position="323"/>
        <end position="600"/>
    </location>
</feature>
<dbReference type="FunFam" id="1.10.510.10:FF:000173">
    <property type="entry name" value="proline-rich receptor-like protein kinase PERK8"/>
    <property type="match status" value="1"/>
</dbReference>
<dbReference type="EnsemblPlants" id="HORVU.MOREX.r3.3HG0289020.1">
    <property type="protein sequence ID" value="HORVU.MOREX.r3.3HG0289020.1"/>
    <property type="gene ID" value="HORVU.MOREX.r3.3HG0289020"/>
</dbReference>
<feature type="compositionally biased region" description="Pro residues" evidence="15">
    <location>
        <begin position="1"/>
        <end position="205"/>
    </location>
</feature>
<keyword evidence="11 16" id="KW-0472">Membrane</keyword>
<dbReference type="InterPro" id="IPR011009">
    <property type="entry name" value="Kinase-like_dom_sf"/>
</dbReference>
<dbReference type="InterPro" id="IPR000719">
    <property type="entry name" value="Prot_kinase_dom"/>
</dbReference>
<evidence type="ECO:0000256" key="2">
    <source>
        <dbReference type="ARBA" id="ARBA00012513"/>
    </source>
</evidence>
<evidence type="ECO:0000256" key="10">
    <source>
        <dbReference type="ARBA" id="ARBA00022989"/>
    </source>
</evidence>
<dbReference type="Gramene" id="HORVU.MOREX.r2.3HG0239960.1">
    <property type="protein sequence ID" value="HORVU.MOREX.r2.3HG0239960.1"/>
    <property type="gene ID" value="HORVU.MOREX.r2.3HG0239960"/>
</dbReference>
<dbReference type="PROSITE" id="PS00108">
    <property type="entry name" value="PROTEIN_KINASE_ST"/>
    <property type="match status" value="1"/>
</dbReference>
<dbReference type="Gene3D" id="3.30.200.20">
    <property type="entry name" value="Phosphorylase Kinase, domain 1"/>
    <property type="match status" value="1"/>
</dbReference>
<dbReference type="CDD" id="cd14066">
    <property type="entry name" value="STKc_IRAK"/>
    <property type="match status" value="1"/>
</dbReference>
<feature type="region of interest" description="Disordered" evidence="15">
    <location>
        <begin position="652"/>
        <end position="721"/>
    </location>
</feature>
<dbReference type="SUPFAM" id="SSF56112">
    <property type="entry name" value="Protein kinase-like (PK-like)"/>
    <property type="match status" value="1"/>
</dbReference>
<reference evidence="18" key="3">
    <citation type="submission" date="2022-01" db="UniProtKB">
        <authorList>
            <consortium name="EnsemblPlants"/>
        </authorList>
    </citation>
    <scope>IDENTIFICATION</scope>
    <source>
        <strain evidence="18">subsp. vulgare</strain>
    </source>
</reference>
<evidence type="ECO:0000256" key="5">
    <source>
        <dbReference type="ARBA" id="ARBA00022679"/>
    </source>
</evidence>
<keyword evidence="9 14" id="KW-0067">ATP-binding</keyword>
<dbReference type="Gramene" id="HORVU.MOREX.r3.3HG0289020.1">
    <property type="protein sequence ID" value="HORVU.MOREX.r3.3HG0289020.1"/>
    <property type="gene ID" value="HORVU.MOREX.r3.3HG0289020"/>
</dbReference>
<dbReference type="PRINTS" id="PR01218">
    <property type="entry name" value="PSTLEXTENSIN"/>
</dbReference>
<dbReference type="PANTHER" id="PTHR47982:SF50">
    <property type="entry name" value="NON-SPECIFIC SERINE_THREONINE PROTEIN KINASE"/>
    <property type="match status" value="1"/>
</dbReference>
<evidence type="ECO:0000313" key="19">
    <source>
        <dbReference type="Proteomes" id="UP000011116"/>
    </source>
</evidence>
<dbReference type="FunFam" id="3.30.200.20:FF:000395">
    <property type="entry name" value="Proline-rich receptor-like protein kinase PERK3"/>
    <property type="match status" value="1"/>
</dbReference>
<dbReference type="SMART" id="SM00220">
    <property type="entry name" value="S_TKc"/>
    <property type="match status" value="1"/>
</dbReference>
<dbReference type="InterPro" id="IPR003882">
    <property type="entry name" value="Pistil_extensin"/>
</dbReference>
<evidence type="ECO:0000259" key="17">
    <source>
        <dbReference type="PROSITE" id="PS50011"/>
    </source>
</evidence>
<evidence type="ECO:0000256" key="7">
    <source>
        <dbReference type="ARBA" id="ARBA00022741"/>
    </source>
</evidence>
<dbReference type="InterPro" id="IPR001245">
    <property type="entry name" value="Ser-Thr/Tyr_kinase_cat_dom"/>
</dbReference>
<dbReference type="EC" id="2.7.11.1" evidence="2"/>
<keyword evidence="6 16" id="KW-0812">Transmembrane</keyword>
<feature type="compositionally biased region" description="Polar residues" evidence="15">
    <location>
        <begin position="266"/>
        <end position="284"/>
    </location>
</feature>
<protein>
    <recommendedName>
        <fullName evidence="2">non-specific serine/threonine protein kinase</fullName>
        <ecNumber evidence="2">2.7.11.1</ecNumber>
    </recommendedName>
</protein>
<evidence type="ECO:0000256" key="4">
    <source>
        <dbReference type="ARBA" id="ARBA00022527"/>
    </source>
</evidence>
<dbReference type="InterPro" id="IPR008271">
    <property type="entry name" value="Ser/Thr_kinase_AS"/>
</dbReference>
<keyword evidence="3" id="KW-1003">Cell membrane</keyword>
<keyword evidence="5" id="KW-0808">Transferase</keyword>
<keyword evidence="19" id="KW-1185">Reference proteome</keyword>
<dbReference type="GO" id="GO:0005524">
    <property type="term" value="F:ATP binding"/>
    <property type="evidence" value="ECO:0007669"/>
    <property type="project" value="UniProtKB-UniRule"/>
</dbReference>
<dbReference type="Proteomes" id="UP000011116">
    <property type="component" value="Chromosome 3H"/>
</dbReference>
<comment type="catalytic activity">
    <reaction evidence="12">
        <text>L-threonyl-[protein] + ATP = O-phospho-L-threonyl-[protein] + ADP + H(+)</text>
        <dbReference type="Rhea" id="RHEA:46608"/>
        <dbReference type="Rhea" id="RHEA-COMP:11060"/>
        <dbReference type="Rhea" id="RHEA-COMP:11605"/>
        <dbReference type="ChEBI" id="CHEBI:15378"/>
        <dbReference type="ChEBI" id="CHEBI:30013"/>
        <dbReference type="ChEBI" id="CHEBI:30616"/>
        <dbReference type="ChEBI" id="CHEBI:61977"/>
        <dbReference type="ChEBI" id="CHEBI:456216"/>
        <dbReference type="EC" id="2.7.11.1"/>
    </reaction>
</comment>
<dbReference type="AlphaFoldDB" id="A0A8I6XQN0"/>
<proteinExistence type="predicted"/>
<sequence length="721" mass="74796">MSNTPPPDAGGPPPATPAPVAPVSPPAPAPPVVAPVSPPPPDAAGPPPVTPPPPDASGTPPVAPPPPDAAGTPPPPVNPPPPDGASAPPPVNPPVNSPPPPPPRPTPTPSPAPVTPSPPPPSPTPTPVTPSPPPPRPTPTPTPSRPPPSSPPPPTDAPRSSPPPPEATPPPPQDVPSSPPPPNDAPAAAAPPPSLPTLSPPPPPQSASARSSSSSGTAVGVGVAVGAVVLLGLAAALIFCFVSRRRRRRRVLLPENRADFFYDPRQPTTPLQPSHALSTASSTPPLMASWTQSSGGGGGGSPLPAMTGGTFRYDELAAATDGFAEANLLGQGGFGHVYKGTVNGQEVAIKKLRAGSGQGHREFRAEVDIISRVHHKNLVSLVGFCIHAEQRLLVYEYVPNKTLESHLHHGSGRATLDWPRRWKIAVGSAKGLAYLHEDCHPKIIHRDIKAANILLDYNYEPKVADFGLAKCQEAEHTAVSTRVMGTFGYLAPEYAATGKVNDRSDVFSFGVMLLELITGRKPIMTSSDHQPETLVAWAKPLLTKAAEEENYEELIDPELGTNYDAYDMARLVACAAAAVRQTARSRPRMTQIVRYLEGELSAEDLNGGMAPGQSAMHRSGGGNTDDVRRLRRMAFGPGTGTAGGTISEYASSEMSAPTSEYGLNPSSEYTASSAADTEDMADFPHRAGAGRGAAEGDSGEAGRATTEGFSRRTTARRTGRG</sequence>
<feature type="compositionally biased region" description="Low complexity" evidence="15">
    <location>
        <begin position="206"/>
        <end position="217"/>
    </location>
</feature>
<dbReference type="Gene3D" id="1.10.510.10">
    <property type="entry name" value="Transferase(Phosphotransferase) domain 1"/>
    <property type="match status" value="1"/>
</dbReference>
<keyword evidence="7 14" id="KW-0547">Nucleotide-binding</keyword>
<dbReference type="GO" id="GO:0005886">
    <property type="term" value="C:plasma membrane"/>
    <property type="evidence" value="ECO:0000318"/>
    <property type="project" value="GO_Central"/>
</dbReference>
<feature type="transmembrane region" description="Helical" evidence="16">
    <location>
        <begin position="218"/>
        <end position="242"/>
    </location>
</feature>
<evidence type="ECO:0000256" key="3">
    <source>
        <dbReference type="ARBA" id="ARBA00022475"/>
    </source>
</evidence>
<evidence type="ECO:0000256" key="15">
    <source>
        <dbReference type="SAM" id="MobiDB-lite"/>
    </source>
</evidence>
<evidence type="ECO:0000256" key="8">
    <source>
        <dbReference type="ARBA" id="ARBA00022777"/>
    </source>
</evidence>
<feature type="compositionally biased region" description="Polar residues" evidence="15">
    <location>
        <begin position="664"/>
        <end position="675"/>
    </location>
</feature>
<dbReference type="PROSITE" id="PS00107">
    <property type="entry name" value="PROTEIN_KINASE_ATP"/>
    <property type="match status" value="1"/>
</dbReference>
<feature type="region of interest" description="Disordered" evidence="15">
    <location>
        <begin position="1"/>
        <end position="217"/>
    </location>
</feature>
<dbReference type="Pfam" id="PF07714">
    <property type="entry name" value="PK_Tyr_Ser-Thr"/>
    <property type="match status" value="1"/>
</dbReference>
<dbReference type="PROSITE" id="PS50011">
    <property type="entry name" value="PROTEIN_KINASE_DOM"/>
    <property type="match status" value="1"/>
</dbReference>
<dbReference type="InterPro" id="IPR017441">
    <property type="entry name" value="Protein_kinase_ATP_BS"/>
</dbReference>
<evidence type="ECO:0000256" key="11">
    <source>
        <dbReference type="ARBA" id="ARBA00023136"/>
    </source>
</evidence>
<reference evidence="18" key="2">
    <citation type="submission" date="2020-10" db="EMBL/GenBank/DDBJ databases">
        <authorList>
            <person name="Scholz U."/>
            <person name="Mascher M."/>
            <person name="Fiebig A."/>
        </authorList>
    </citation>
    <scope>NUCLEOTIDE SEQUENCE [LARGE SCALE GENOMIC DNA]</scope>
    <source>
        <strain evidence="18">cv. Morex</strain>
    </source>
</reference>
<dbReference type="GO" id="GO:0004674">
    <property type="term" value="F:protein serine/threonine kinase activity"/>
    <property type="evidence" value="ECO:0007669"/>
    <property type="project" value="UniProtKB-KW"/>
</dbReference>
<evidence type="ECO:0000256" key="14">
    <source>
        <dbReference type="PROSITE-ProRule" id="PRU10141"/>
    </source>
</evidence>
<comment type="subcellular location">
    <subcellularLocation>
        <location evidence="1">Cell membrane</location>
        <topology evidence="1">Single-pass membrane protein</topology>
    </subcellularLocation>
</comment>
<feature type="binding site" evidence="14">
    <location>
        <position position="351"/>
    </location>
    <ligand>
        <name>ATP</name>
        <dbReference type="ChEBI" id="CHEBI:30616"/>
    </ligand>
</feature>
<evidence type="ECO:0000256" key="9">
    <source>
        <dbReference type="ARBA" id="ARBA00022840"/>
    </source>
</evidence>
<dbReference type="InterPro" id="IPR047117">
    <property type="entry name" value="PERK1-13-like"/>
</dbReference>
<name>A0A8I6XQN0_HORVV</name>
<comment type="catalytic activity">
    <reaction evidence="13">
        <text>L-seryl-[protein] + ATP = O-phospho-L-seryl-[protein] + ADP + H(+)</text>
        <dbReference type="Rhea" id="RHEA:17989"/>
        <dbReference type="Rhea" id="RHEA-COMP:9863"/>
        <dbReference type="Rhea" id="RHEA-COMP:11604"/>
        <dbReference type="ChEBI" id="CHEBI:15378"/>
        <dbReference type="ChEBI" id="CHEBI:29999"/>
        <dbReference type="ChEBI" id="CHEBI:30616"/>
        <dbReference type="ChEBI" id="CHEBI:83421"/>
        <dbReference type="ChEBI" id="CHEBI:456216"/>
        <dbReference type="EC" id="2.7.11.1"/>
    </reaction>
</comment>
<evidence type="ECO:0000256" key="6">
    <source>
        <dbReference type="ARBA" id="ARBA00022692"/>
    </source>
</evidence>
<evidence type="ECO:0000256" key="13">
    <source>
        <dbReference type="ARBA" id="ARBA00048679"/>
    </source>
</evidence>